<gene>
    <name evidence="1" type="ORF">CCAP1982_LOCUS455</name>
</gene>
<name>A0A811U2P0_CERCA</name>
<comment type="caution">
    <text evidence="1">The sequence shown here is derived from an EMBL/GenBank/DDBJ whole genome shotgun (WGS) entry which is preliminary data.</text>
</comment>
<keyword evidence="2" id="KW-1185">Reference proteome</keyword>
<dbReference type="Proteomes" id="UP000606786">
    <property type="component" value="Unassembled WGS sequence"/>
</dbReference>
<evidence type="ECO:0000313" key="2">
    <source>
        <dbReference type="Proteomes" id="UP000606786"/>
    </source>
</evidence>
<proteinExistence type="predicted"/>
<organism evidence="1 2">
    <name type="scientific">Ceratitis capitata</name>
    <name type="common">Mediterranean fruit fly</name>
    <name type="synonym">Tephritis capitata</name>
    <dbReference type="NCBI Taxonomy" id="7213"/>
    <lineage>
        <taxon>Eukaryota</taxon>
        <taxon>Metazoa</taxon>
        <taxon>Ecdysozoa</taxon>
        <taxon>Arthropoda</taxon>
        <taxon>Hexapoda</taxon>
        <taxon>Insecta</taxon>
        <taxon>Pterygota</taxon>
        <taxon>Neoptera</taxon>
        <taxon>Endopterygota</taxon>
        <taxon>Diptera</taxon>
        <taxon>Brachycera</taxon>
        <taxon>Muscomorpha</taxon>
        <taxon>Tephritoidea</taxon>
        <taxon>Tephritidae</taxon>
        <taxon>Ceratitis</taxon>
        <taxon>Ceratitis</taxon>
    </lineage>
</organism>
<protein>
    <submittedName>
        <fullName evidence="1">(Mediterranean fruit fly) hypothetical protein</fullName>
    </submittedName>
</protein>
<dbReference type="EMBL" id="CAJHJT010000001">
    <property type="protein sequence ID" value="CAD6991535.1"/>
    <property type="molecule type" value="Genomic_DNA"/>
</dbReference>
<reference evidence="1" key="1">
    <citation type="submission" date="2020-11" db="EMBL/GenBank/DDBJ databases">
        <authorList>
            <person name="Whitehead M."/>
        </authorList>
    </citation>
    <scope>NUCLEOTIDE SEQUENCE</scope>
    <source>
        <strain evidence="1">EGII</strain>
    </source>
</reference>
<sequence>MIGDTSENIGANAWTKLLDDKDSPSSNNPEITKSTVISEVDFQKCNTKEDTLLPLERLKGNCSNLSSGEGGVVGGNTISDSTVGETKSQLSRKGSVLGSFHKHLRRSLKAVSESPGPITSVVEGITDADPTFFHCKSHAPWFMDTTSGDETLALLKVMR</sequence>
<accession>A0A811U2P0</accession>
<dbReference type="AlphaFoldDB" id="A0A811U2P0"/>
<evidence type="ECO:0000313" key="1">
    <source>
        <dbReference type="EMBL" id="CAD6991535.1"/>
    </source>
</evidence>
<dbReference type="OrthoDB" id="273257at2759"/>